<name>A0ABM1RVU1_LIMPO</name>
<reference evidence="3" key="1">
    <citation type="submission" date="2025-08" db="UniProtKB">
        <authorList>
            <consortium name="RefSeq"/>
        </authorList>
    </citation>
    <scope>IDENTIFICATION</scope>
    <source>
        <tissue evidence="3">Muscle</tissue>
    </source>
</reference>
<sequence>MYEWFFCCNNEHQYLITKIRSRRSKMRIKIPVSGTLPTVHDLSAPALKTVMPHSPPTVSSPLSPVVPKTGADSRRLEFQKSKTGGSSYTMASFSTSGSVDYFTPPSTPQASTSEDTGTFFPPGSDLHTQLLAEITQKSKLRKSFSDERPSDG</sequence>
<proteinExistence type="predicted"/>
<accession>A0ABM1RVU1</accession>
<gene>
    <name evidence="3" type="primary">LOC106475732</name>
</gene>
<dbReference type="GeneID" id="106475732"/>
<feature type="region of interest" description="Disordered" evidence="1">
    <location>
        <begin position="52"/>
        <end position="126"/>
    </location>
</feature>
<keyword evidence="2" id="KW-1185">Reference proteome</keyword>
<evidence type="ECO:0000313" key="2">
    <source>
        <dbReference type="Proteomes" id="UP000694941"/>
    </source>
</evidence>
<dbReference type="Proteomes" id="UP000694941">
    <property type="component" value="Unplaced"/>
</dbReference>
<organism evidence="2 3">
    <name type="scientific">Limulus polyphemus</name>
    <name type="common">Atlantic horseshoe crab</name>
    <dbReference type="NCBI Taxonomy" id="6850"/>
    <lineage>
        <taxon>Eukaryota</taxon>
        <taxon>Metazoa</taxon>
        <taxon>Ecdysozoa</taxon>
        <taxon>Arthropoda</taxon>
        <taxon>Chelicerata</taxon>
        <taxon>Merostomata</taxon>
        <taxon>Xiphosura</taxon>
        <taxon>Limulidae</taxon>
        <taxon>Limulus</taxon>
    </lineage>
</organism>
<feature type="compositionally biased region" description="Basic and acidic residues" evidence="1">
    <location>
        <begin position="71"/>
        <end position="80"/>
    </location>
</feature>
<dbReference type="RefSeq" id="XP_022235496.1">
    <property type="nucleotide sequence ID" value="XM_022379788.1"/>
</dbReference>
<evidence type="ECO:0000256" key="1">
    <source>
        <dbReference type="SAM" id="MobiDB-lite"/>
    </source>
</evidence>
<feature type="compositionally biased region" description="Polar residues" evidence="1">
    <location>
        <begin position="81"/>
        <end position="98"/>
    </location>
</feature>
<feature type="compositionally biased region" description="Low complexity" evidence="1">
    <location>
        <begin position="56"/>
        <end position="67"/>
    </location>
</feature>
<evidence type="ECO:0000313" key="3">
    <source>
        <dbReference type="RefSeq" id="XP_022235496.1"/>
    </source>
</evidence>
<protein>
    <submittedName>
        <fullName evidence="3">Uncharacterized protein LOC106475732</fullName>
    </submittedName>
</protein>